<dbReference type="Proteomes" id="UP000220922">
    <property type="component" value="Unassembled WGS sequence"/>
</dbReference>
<keyword evidence="3" id="KW-1185">Reference proteome</keyword>
<dbReference type="RefSeq" id="WP_097654670.1">
    <property type="nucleotide sequence ID" value="NZ_LYXE01000157.1"/>
</dbReference>
<evidence type="ECO:0000259" key="1">
    <source>
        <dbReference type="Pfam" id="PF03417"/>
    </source>
</evidence>
<dbReference type="Pfam" id="PF03417">
    <property type="entry name" value="AAT"/>
    <property type="match status" value="1"/>
</dbReference>
<feature type="domain" description="Peptidase C45 hydrolase" evidence="1">
    <location>
        <begin position="157"/>
        <end position="382"/>
    </location>
</feature>
<dbReference type="NCBIfam" id="NF040521">
    <property type="entry name" value="C45_proenzyme"/>
    <property type="match status" value="1"/>
</dbReference>
<evidence type="ECO:0000313" key="2">
    <source>
        <dbReference type="EMBL" id="PDV97245.1"/>
    </source>
</evidence>
<dbReference type="PANTHER" id="PTHR34180:SF1">
    <property type="entry name" value="BETA-ALANYL-DOPAMINE_CARCININE HYDROLASE"/>
    <property type="match status" value="1"/>
</dbReference>
<accession>A0A2H3KHI4</accession>
<dbReference type="EMBL" id="LYXE01000157">
    <property type="protein sequence ID" value="PDV97245.1"/>
    <property type="molecule type" value="Genomic_DNA"/>
</dbReference>
<dbReference type="PANTHER" id="PTHR34180">
    <property type="entry name" value="PEPTIDASE C45"/>
    <property type="match status" value="1"/>
</dbReference>
<name>A0A2H3KHI4_9CHLR</name>
<dbReference type="OrthoDB" id="8109453at2"/>
<dbReference type="Gene3D" id="3.60.60.10">
    <property type="entry name" value="Penicillin V Acylase, Chain A"/>
    <property type="match status" value="1"/>
</dbReference>
<gene>
    <name evidence="2" type="ORF">A9Q02_04890</name>
</gene>
<comment type="caution">
    <text evidence="2">The sequence shown here is derived from an EMBL/GenBank/DDBJ whole genome shotgun (WGS) entry which is preliminary data.</text>
</comment>
<dbReference type="InterPro" id="IPR047794">
    <property type="entry name" value="C45_proenzyme-like"/>
</dbReference>
<dbReference type="Gene3D" id="1.10.10.2120">
    <property type="match status" value="1"/>
</dbReference>
<dbReference type="AlphaFoldDB" id="A0A2H3KHI4"/>
<proteinExistence type="predicted"/>
<reference evidence="2 3" key="1">
    <citation type="submission" date="2016-05" db="EMBL/GenBank/DDBJ databases">
        <authorList>
            <person name="Lavstsen T."/>
            <person name="Jespersen J.S."/>
        </authorList>
    </citation>
    <scope>NUCLEOTIDE SEQUENCE [LARGE SCALE GENOMIC DNA]</scope>
    <source>
        <strain evidence="2 3">B7-9</strain>
    </source>
</reference>
<dbReference type="InterPro" id="IPR005079">
    <property type="entry name" value="Peptidase_C45_hydrolase"/>
</dbReference>
<dbReference type="InterPro" id="IPR047801">
    <property type="entry name" value="Peptidase_C45"/>
</dbReference>
<evidence type="ECO:0000313" key="3">
    <source>
        <dbReference type="Proteomes" id="UP000220922"/>
    </source>
</evidence>
<organism evidence="2 3">
    <name type="scientific">Candidatus Chloroploca asiatica</name>
    <dbReference type="NCBI Taxonomy" id="1506545"/>
    <lineage>
        <taxon>Bacteria</taxon>
        <taxon>Bacillati</taxon>
        <taxon>Chloroflexota</taxon>
        <taxon>Chloroflexia</taxon>
        <taxon>Chloroflexales</taxon>
        <taxon>Chloroflexineae</taxon>
        <taxon>Oscillochloridaceae</taxon>
        <taxon>Candidatus Chloroploca</taxon>
    </lineage>
</organism>
<protein>
    <submittedName>
        <fullName evidence="2">Peptidase C45</fullName>
    </submittedName>
</protein>
<sequence>MFPEITIAGTPYERGHMYGAAVPSHIRHSIASYARLFAYRRALDWAASQAEALRFVPLLTEVAPDLLEEMRGLADGAGVALAEIVALNVRTELMAGIPIGYYHPDGAAAMARNRAARVPEHPDEQPLNRGMVADAPELDRDAGECTTAAAYGPATTDGRMLLAQTWDWQGDQRAACLMLRVHAPGEPAILTMTEAGMLAKVGLNSAGLVVGLNLLRSQSDGQHVGMPVHILLRKMLQATTFADARTLADRVPAGGSSCVTIASTTGQLVSLEISPTGVAEVWAKDGLLAHANHCVDQTAAAGECPLEATSTSRERQGRAWELLRMGYGALDVLTLQAILRDRHDAPRCICRLPDMRVPRLDRGESICGLVLDPHDGVIYVAPDAPCQAAFTAVTLA</sequence>